<evidence type="ECO:0000256" key="2">
    <source>
        <dbReference type="ARBA" id="ARBA00022737"/>
    </source>
</evidence>
<dbReference type="HOGENOM" id="CLU_944372_0_0_1"/>
<reference evidence="9" key="1">
    <citation type="submission" date="2012-12" db="EMBL/GenBank/DDBJ databases">
        <authorList>
            <person name="Hellsten U."/>
            <person name="Grimwood J."/>
            <person name="Chapman J.A."/>
            <person name="Shapiro H."/>
            <person name="Aerts A."/>
            <person name="Otillar R.P."/>
            <person name="Terry A.Y."/>
            <person name="Boore J.L."/>
            <person name="Simakov O."/>
            <person name="Marletaz F."/>
            <person name="Cho S.-J."/>
            <person name="Edsinger-Gonzales E."/>
            <person name="Havlak P."/>
            <person name="Kuo D.-H."/>
            <person name="Larsson T."/>
            <person name="Lv J."/>
            <person name="Arendt D."/>
            <person name="Savage R."/>
            <person name="Osoegawa K."/>
            <person name="de Jong P."/>
            <person name="Lindberg D.R."/>
            <person name="Seaver E.C."/>
            <person name="Weisblat D.A."/>
            <person name="Putnam N.H."/>
            <person name="Grigoriev I.V."/>
            <person name="Rokhsar D.S."/>
        </authorList>
    </citation>
    <scope>NUCLEOTIDE SEQUENCE</scope>
    <source>
        <strain evidence="9">I ESC-2004</strain>
    </source>
</reference>
<reference evidence="8" key="3">
    <citation type="submission" date="2015-06" db="UniProtKB">
        <authorList>
            <consortium name="EnsemblMetazoa"/>
        </authorList>
    </citation>
    <scope>IDENTIFICATION</scope>
</reference>
<feature type="domain" description="C2H2-type" evidence="6">
    <location>
        <begin position="252"/>
        <end position="281"/>
    </location>
</feature>
<organism evidence="7">
    <name type="scientific">Capitella teleta</name>
    <name type="common">Polychaete worm</name>
    <dbReference type="NCBI Taxonomy" id="283909"/>
    <lineage>
        <taxon>Eukaryota</taxon>
        <taxon>Metazoa</taxon>
        <taxon>Spiralia</taxon>
        <taxon>Lophotrochozoa</taxon>
        <taxon>Annelida</taxon>
        <taxon>Polychaeta</taxon>
        <taxon>Sedentaria</taxon>
        <taxon>Scolecida</taxon>
        <taxon>Capitellidae</taxon>
        <taxon>Capitella</taxon>
    </lineage>
</organism>
<feature type="domain" description="C2H2-type" evidence="6">
    <location>
        <begin position="204"/>
        <end position="234"/>
    </location>
</feature>
<dbReference type="InterPro" id="IPR013087">
    <property type="entry name" value="Znf_C2H2_type"/>
</dbReference>
<dbReference type="Proteomes" id="UP000014760">
    <property type="component" value="Unassembled WGS sequence"/>
</dbReference>
<evidence type="ECO:0000256" key="5">
    <source>
        <dbReference type="PROSITE-ProRule" id="PRU00042"/>
    </source>
</evidence>
<evidence type="ECO:0000259" key="6">
    <source>
        <dbReference type="PROSITE" id="PS50157"/>
    </source>
</evidence>
<dbReference type="PANTHER" id="PTHR24379:SF121">
    <property type="entry name" value="C2H2-TYPE DOMAIN-CONTAINING PROTEIN"/>
    <property type="match status" value="1"/>
</dbReference>
<dbReference type="OrthoDB" id="8823111at2759"/>
<evidence type="ECO:0000256" key="4">
    <source>
        <dbReference type="ARBA" id="ARBA00022833"/>
    </source>
</evidence>
<proteinExistence type="predicted"/>
<feature type="domain" description="C2H2-type" evidence="6">
    <location>
        <begin position="174"/>
        <end position="201"/>
    </location>
</feature>
<dbReference type="AlphaFoldDB" id="R7UWM1"/>
<dbReference type="EMBL" id="AMQN01001116">
    <property type="status" value="NOT_ANNOTATED_CDS"/>
    <property type="molecule type" value="Genomic_DNA"/>
</dbReference>
<evidence type="ECO:0000313" key="9">
    <source>
        <dbReference type="Proteomes" id="UP000014760"/>
    </source>
</evidence>
<accession>R7UWM1</accession>
<keyword evidence="2" id="KW-0677">Repeat</keyword>
<reference evidence="7 9" key="2">
    <citation type="journal article" date="2013" name="Nature">
        <title>Insights into bilaterian evolution from three spiralian genomes.</title>
        <authorList>
            <person name="Simakov O."/>
            <person name="Marletaz F."/>
            <person name="Cho S.J."/>
            <person name="Edsinger-Gonzales E."/>
            <person name="Havlak P."/>
            <person name="Hellsten U."/>
            <person name="Kuo D.H."/>
            <person name="Larsson T."/>
            <person name="Lv J."/>
            <person name="Arendt D."/>
            <person name="Savage R."/>
            <person name="Osoegawa K."/>
            <person name="de Jong P."/>
            <person name="Grimwood J."/>
            <person name="Chapman J.A."/>
            <person name="Shapiro H."/>
            <person name="Aerts A."/>
            <person name="Otillar R.P."/>
            <person name="Terry A.Y."/>
            <person name="Boore J.L."/>
            <person name="Grigoriev I.V."/>
            <person name="Lindberg D.R."/>
            <person name="Seaver E.C."/>
            <person name="Weisblat D.A."/>
            <person name="Putnam N.H."/>
            <person name="Rokhsar D.S."/>
        </authorList>
    </citation>
    <scope>NUCLEOTIDE SEQUENCE</scope>
    <source>
        <strain evidence="7 9">I ESC-2004</strain>
    </source>
</reference>
<keyword evidence="3 5" id="KW-0863">Zinc-finger</keyword>
<feature type="domain" description="C2H2-type" evidence="6">
    <location>
        <begin position="26"/>
        <end position="54"/>
    </location>
</feature>
<dbReference type="Gene3D" id="3.30.160.60">
    <property type="entry name" value="Classic Zinc Finger"/>
    <property type="match status" value="5"/>
</dbReference>
<dbReference type="SMART" id="SM00355">
    <property type="entry name" value="ZnF_C2H2"/>
    <property type="match status" value="9"/>
</dbReference>
<dbReference type="InterPro" id="IPR036236">
    <property type="entry name" value="Znf_C2H2_sf"/>
</dbReference>
<protein>
    <recommendedName>
        <fullName evidence="6">C2H2-type domain-containing protein</fullName>
    </recommendedName>
</protein>
<dbReference type="PROSITE" id="PS00028">
    <property type="entry name" value="ZINC_FINGER_C2H2_1"/>
    <property type="match status" value="8"/>
</dbReference>
<feature type="non-terminal residue" evidence="7">
    <location>
        <position position="1"/>
    </location>
</feature>
<evidence type="ECO:0000313" key="8">
    <source>
        <dbReference type="EnsemblMetazoa" id="CapteP74545"/>
    </source>
</evidence>
<feature type="non-terminal residue" evidence="7">
    <location>
        <position position="301"/>
    </location>
</feature>
<dbReference type="PANTHER" id="PTHR24379">
    <property type="entry name" value="KRAB AND ZINC FINGER DOMAIN-CONTAINING"/>
    <property type="match status" value="1"/>
</dbReference>
<keyword evidence="1" id="KW-0479">Metal-binding</keyword>
<feature type="domain" description="C2H2-type" evidence="6">
    <location>
        <begin position="55"/>
        <end position="84"/>
    </location>
</feature>
<dbReference type="GO" id="GO:0008270">
    <property type="term" value="F:zinc ion binding"/>
    <property type="evidence" value="ECO:0007669"/>
    <property type="project" value="UniProtKB-KW"/>
</dbReference>
<gene>
    <name evidence="7" type="ORF">CAPTEDRAFT_74545</name>
</gene>
<dbReference type="EMBL" id="KB299619">
    <property type="protein sequence ID" value="ELU07801.1"/>
    <property type="molecule type" value="Genomic_DNA"/>
</dbReference>
<dbReference type="Pfam" id="PF00096">
    <property type="entry name" value="zf-C2H2"/>
    <property type="match status" value="2"/>
</dbReference>
<evidence type="ECO:0000256" key="1">
    <source>
        <dbReference type="ARBA" id="ARBA00022723"/>
    </source>
</evidence>
<keyword evidence="9" id="KW-1185">Reference proteome</keyword>
<dbReference type="PROSITE" id="PS50157">
    <property type="entry name" value="ZINC_FINGER_C2H2_2"/>
    <property type="match status" value="6"/>
</dbReference>
<feature type="domain" description="C2H2-type" evidence="6">
    <location>
        <begin position="1"/>
        <end position="28"/>
    </location>
</feature>
<dbReference type="STRING" id="283909.R7UWM1"/>
<evidence type="ECO:0000256" key="3">
    <source>
        <dbReference type="ARBA" id="ARBA00022771"/>
    </source>
</evidence>
<name>R7UWM1_CAPTE</name>
<dbReference type="SUPFAM" id="SSF57667">
    <property type="entry name" value="beta-beta-alpha zinc fingers"/>
    <property type="match status" value="4"/>
</dbReference>
<sequence length="301" mass="34894">FKCKVCGNLFESRPALLAHKMEHAAFKCEVCGDSFQRKSIWRLHMSKVHGMNMADGCRFPGCSRVFRELRQLRVHQTLHTCEKPLLCELCDYSCRHKSSLVWHMKNKHADKCTCKACGFSFDNAEEMWQHKMEKHLDDLQFLCDSCEYRTQSRMELQSHMLCTHGNEVGDMKEYLCFICSKGYSSKRGLNNHLMRHSEEGPPGYDCQVPGCKSRLVSKSALRNHVRRVHAKKPVAPVHSAVVLDAAGSEALLFCDFEGCDKSFKEAKHLKVHRMQHTDERPLKCELCFYSCRQRNSMNWHM</sequence>
<keyword evidence="4" id="KW-0862">Zinc</keyword>
<dbReference type="EnsemblMetazoa" id="CapteT74545">
    <property type="protein sequence ID" value="CapteP74545"/>
    <property type="gene ID" value="CapteG74545"/>
</dbReference>
<evidence type="ECO:0000313" key="7">
    <source>
        <dbReference type="EMBL" id="ELU07801.1"/>
    </source>
</evidence>